<dbReference type="SUPFAM" id="SSF49785">
    <property type="entry name" value="Galactose-binding domain-like"/>
    <property type="match status" value="1"/>
</dbReference>
<reference evidence="2" key="1">
    <citation type="submission" date="2025-08" db="UniProtKB">
        <authorList>
            <consortium name="RefSeq"/>
        </authorList>
    </citation>
    <scope>IDENTIFICATION</scope>
</reference>
<protein>
    <submittedName>
        <fullName evidence="2">Uncharacterized protein LOC110990761</fullName>
    </submittedName>
</protein>
<sequence>LSLDLRGSEVITTQNSVDGDDPFYARFAVDRDLSTFSHTGWRTLEQRTNPWWKVDLGGVHCLRKITLINAIHHAHRLEGNVVRAGLNSNHLLNPEIGRVAASQTLSRAVIDFTPEPYVIAQYVSVDIHGSDPQTIVQLTEVMVEEVNTATTKQAIRKGMDRDSRRMCCKQRLIIFCN</sequence>
<name>A0A8B8A1K0_ACAPL</name>
<dbReference type="AlphaFoldDB" id="A0A8B8A1K0"/>
<gene>
    <name evidence="2" type="primary">LOC110990761</name>
</gene>
<dbReference type="KEGG" id="aplc:110990761"/>
<feature type="non-terminal residue" evidence="2">
    <location>
        <position position="1"/>
    </location>
</feature>
<evidence type="ECO:0000313" key="2">
    <source>
        <dbReference type="RefSeq" id="XP_022111554.1"/>
    </source>
</evidence>
<dbReference type="Proteomes" id="UP000694845">
    <property type="component" value="Unplaced"/>
</dbReference>
<dbReference type="InterPro" id="IPR008979">
    <property type="entry name" value="Galactose-bd-like_sf"/>
</dbReference>
<proteinExistence type="predicted"/>
<organism evidence="1 2">
    <name type="scientific">Acanthaster planci</name>
    <name type="common">Crown-of-thorns starfish</name>
    <dbReference type="NCBI Taxonomy" id="133434"/>
    <lineage>
        <taxon>Eukaryota</taxon>
        <taxon>Metazoa</taxon>
        <taxon>Echinodermata</taxon>
        <taxon>Eleutherozoa</taxon>
        <taxon>Asterozoa</taxon>
        <taxon>Asteroidea</taxon>
        <taxon>Valvatacea</taxon>
        <taxon>Valvatida</taxon>
        <taxon>Acanthasteridae</taxon>
        <taxon>Acanthaster</taxon>
    </lineage>
</organism>
<dbReference type="RefSeq" id="XP_022111554.1">
    <property type="nucleotide sequence ID" value="XM_022255862.1"/>
</dbReference>
<accession>A0A8B8A1K0</accession>
<dbReference type="GeneID" id="110990761"/>
<evidence type="ECO:0000313" key="1">
    <source>
        <dbReference type="Proteomes" id="UP000694845"/>
    </source>
</evidence>
<dbReference type="Gene3D" id="2.60.120.260">
    <property type="entry name" value="Galactose-binding domain-like"/>
    <property type="match status" value="1"/>
</dbReference>
<keyword evidence="1" id="KW-1185">Reference proteome</keyword>
<dbReference type="OrthoDB" id="547680at2759"/>